<dbReference type="SUPFAM" id="SSF88659">
    <property type="entry name" value="Sigma3 and sigma4 domains of RNA polymerase sigma factors"/>
    <property type="match status" value="1"/>
</dbReference>
<evidence type="ECO:0000313" key="8">
    <source>
        <dbReference type="Proteomes" id="UP000196027"/>
    </source>
</evidence>
<evidence type="ECO:0000259" key="6">
    <source>
        <dbReference type="Pfam" id="PF08281"/>
    </source>
</evidence>
<dbReference type="SUPFAM" id="SSF88946">
    <property type="entry name" value="Sigma2 domain of RNA polymerase sigma factors"/>
    <property type="match status" value="1"/>
</dbReference>
<dbReference type="Gene3D" id="1.10.10.10">
    <property type="entry name" value="Winged helix-like DNA-binding domain superfamily/Winged helix DNA-binding domain"/>
    <property type="match status" value="1"/>
</dbReference>
<gene>
    <name evidence="7" type="ORF">OLMES_4053</name>
</gene>
<dbReference type="EMBL" id="CP021425">
    <property type="protein sequence ID" value="ARU58071.1"/>
    <property type="molecule type" value="Genomic_DNA"/>
</dbReference>
<protein>
    <submittedName>
        <fullName evidence="7">RNA polymerase, sigma-24 subunit, ECF subfamily</fullName>
    </submittedName>
</protein>
<dbReference type="InterPro" id="IPR013324">
    <property type="entry name" value="RNA_pol_sigma_r3/r4-like"/>
</dbReference>
<dbReference type="Gene3D" id="1.10.1740.10">
    <property type="match status" value="1"/>
</dbReference>
<keyword evidence="4" id="KW-0804">Transcription</keyword>
<dbReference type="Proteomes" id="UP000196027">
    <property type="component" value="Chromosome"/>
</dbReference>
<feature type="domain" description="RNA polymerase sigma factor 70 region 4 type 2" evidence="6">
    <location>
        <begin position="142"/>
        <end position="192"/>
    </location>
</feature>
<evidence type="ECO:0000313" key="7">
    <source>
        <dbReference type="EMBL" id="ARU58071.1"/>
    </source>
</evidence>
<dbReference type="GO" id="GO:0016987">
    <property type="term" value="F:sigma factor activity"/>
    <property type="evidence" value="ECO:0007669"/>
    <property type="project" value="UniProtKB-KW"/>
</dbReference>
<dbReference type="NCBIfam" id="TIGR02937">
    <property type="entry name" value="sigma70-ECF"/>
    <property type="match status" value="1"/>
</dbReference>
<evidence type="ECO:0000256" key="4">
    <source>
        <dbReference type="ARBA" id="ARBA00023163"/>
    </source>
</evidence>
<accession>A0A1Y0IC78</accession>
<evidence type="ECO:0000256" key="3">
    <source>
        <dbReference type="ARBA" id="ARBA00023082"/>
    </source>
</evidence>
<dbReference type="PANTHER" id="PTHR43133">
    <property type="entry name" value="RNA POLYMERASE ECF-TYPE SIGMA FACTO"/>
    <property type="match status" value="1"/>
</dbReference>
<reference evidence="7 8" key="1">
    <citation type="submission" date="2017-05" db="EMBL/GenBank/DDBJ databases">
        <title>Genomic insights into alkan degradation activity of Oleiphilus messinensis.</title>
        <authorList>
            <person name="Kozyavkin S.A."/>
            <person name="Slesarev A.I."/>
            <person name="Golyshin P.N."/>
            <person name="Korzhenkov A."/>
            <person name="Golyshina O.N."/>
            <person name="Toshchakov S.V."/>
        </authorList>
    </citation>
    <scope>NUCLEOTIDE SEQUENCE [LARGE SCALE GENOMIC DNA]</scope>
    <source>
        <strain evidence="7 8">ME102</strain>
    </source>
</reference>
<keyword evidence="3" id="KW-0731">Sigma factor</keyword>
<dbReference type="OrthoDB" id="9784272at2"/>
<name>A0A1Y0IC78_9GAMM</name>
<feature type="domain" description="RNA polymerase sigma-70 region 2" evidence="5">
    <location>
        <begin position="40"/>
        <end position="109"/>
    </location>
</feature>
<dbReference type="InterPro" id="IPR036388">
    <property type="entry name" value="WH-like_DNA-bd_sf"/>
</dbReference>
<dbReference type="Pfam" id="PF04542">
    <property type="entry name" value="Sigma70_r2"/>
    <property type="match status" value="1"/>
</dbReference>
<keyword evidence="8" id="KW-1185">Reference proteome</keyword>
<keyword evidence="2" id="KW-0805">Transcription regulation</keyword>
<dbReference type="InterPro" id="IPR013249">
    <property type="entry name" value="RNA_pol_sigma70_r4_t2"/>
</dbReference>
<evidence type="ECO:0000256" key="2">
    <source>
        <dbReference type="ARBA" id="ARBA00023015"/>
    </source>
</evidence>
<dbReference type="InterPro" id="IPR013325">
    <property type="entry name" value="RNA_pol_sigma_r2"/>
</dbReference>
<dbReference type="InterPro" id="IPR014284">
    <property type="entry name" value="RNA_pol_sigma-70_dom"/>
</dbReference>
<evidence type="ECO:0000259" key="5">
    <source>
        <dbReference type="Pfam" id="PF04542"/>
    </source>
</evidence>
<organism evidence="7 8">
    <name type="scientific">Oleiphilus messinensis</name>
    <dbReference type="NCBI Taxonomy" id="141451"/>
    <lineage>
        <taxon>Bacteria</taxon>
        <taxon>Pseudomonadati</taxon>
        <taxon>Pseudomonadota</taxon>
        <taxon>Gammaproteobacteria</taxon>
        <taxon>Oceanospirillales</taxon>
        <taxon>Oleiphilaceae</taxon>
        <taxon>Oleiphilus</taxon>
    </lineage>
</organism>
<dbReference type="Pfam" id="PF08281">
    <property type="entry name" value="Sigma70_r4_2"/>
    <property type="match status" value="1"/>
</dbReference>
<dbReference type="CDD" id="cd06171">
    <property type="entry name" value="Sigma70_r4"/>
    <property type="match status" value="1"/>
</dbReference>
<dbReference type="PANTHER" id="PTHR43133:SF62">
    <property type="entry name" value="RNA POLYMERASE SIGMA FACTOR SIGZ"/>
    <property type="match status" value="1"/>
</dbReference>
<evidence type="ECO:0000256" key="1">
    <source>
        <dbReference type="ARBA" id="ARBA00010641"/>
    </source>
</evidence>
<dbReference type="GO" id="GO:0003677">
    <property type="term" value="F:DNA binding"/>
    <property type="evidence" value="ECO:0007669"/>
    <property type="project" value="InterPro"/>
</dbReference>
<dbReference type="InterPro" id="IPR007627">
    <property type="entry name" value="RNA_pol_sigma70_r2"/>
</dbReference>
<dbReference type="AlphaFoldDB" id="A0A1Y0IC78"/>
<dbReference type="GO" id="GO:0006352">
    <property type="term" value="P:DNA-templated transcription initiation"/>
    <property type="evidence" value="ECO:0007669"/>
    <property type="project" value="InterPro"/>
</dbReference>
<dbReference type="RefSeq" id="WP_087462892.1">
    <property type="nucleotide sequence ID" value="NZ_CP021425.1"/>
</dbReference>
<comment type="similarity">
    <text evidence="1">Belongs to the sigma-70 factor family. ECF subfamily.</text>
</comment>
<proteinExistence type="inferred from homology"/>
<dbReference type="InterPro" id="IPR039425">
    <property type="entry name" value="RNA_pol_sigma-70-like"/>
</dbReference>
<dbReference type="KEGG" id="ome:OLMES_4053"/>
<sequence length="206" mass="23468">MSNQETRNASGLEQLETEHEALVNLIARCALRDQKALKQLYQLTAAFLNGVAFRILKDTEASNDVLQEAFVQIWSNAASYRPDKARPMTWLASIVRYRALDRLEKEQRRANLFEEEGELGLDQHSCTQPTPDQVTDQSQQSAQLQHCLGTLGEESRKCIELAYLLGFSRDEIADKMKTNVNTIKSWLRRGGEKLKLCLTNLQLEAR</sequence>